<reference evidence="2 3" key="1">
    <citation type="submission" date="2018-06" db="EMBL/GenBank/DDBJ databases">
        <authorList>
            <consortium name="Pathogen Informatics"/>
            <person name="Doyle S."/>
        </authorList>
    </citation>
    <scope>NUCLEOTIDE SEQUENCE [LARGE SCALE GENOMIC DNA]</scope>
    <source>
        <strain evidence="2 3">NCTC10429</strain>
    </source>
</reference>
<evidence type="ECO:0000259" key="1">
    <source>
        <dbReference type="Pfam" id="PF06434"/>
    </source>
</evidence>
<accession>A0A377E2A9</accession>
<dbReference type="InterPro" id="IPR015928">
    <property type="entry name" value="Aconitase/3IPM_dehydase_swvl"/>
</dbReference>
<protein>
    <submittedName>
        <fullName evidence="2">Bifunctional aconitate hydratase 2/2-methylisocitrate dehydratase</fullName>
        <ecNumber evidence="2">4.2.1.3</ecNumber>
    </submittedName>
</protein>
<dbReference type="EC" id="4.2.1.3" evidence="2"/>
<dbReference type="GO" id="GO:0006099">
    <property type="term" value="P:tricarboxylic acid cycle"/>
    <property type="evidence" value="ECO:0007669"/>
    <property type="project" value="InterPro"/>
</dbReference>
<dbReference type="SUPFAM" id="SSF52016">
    <property type="entry name" value="LeuD/IlvD-like"/>
    <property type="match status" value="1"/>
</dbReference>
<sequence length="120" mass="13040">MGDDIPHVPNKRGGGLCLGGKIAPIFFNTMEDAGALPIEVDVSNLNMGDVIDVYPYKGEVRNHETGELLATFELKTDVLIDEVRAGGRIPLIIGRGLTTKAREALGLPHSDVFRQAKRCR</sequence>
<dbReference type="InterPro" id="IPR015929">
    <property type="entry name" value="Aconitase_B_swivel"/>
</dbReference>
<dbReference type="EMBL" id="UGEX01000002">
    <property type="protein sequence ID" value="STM57680.1"/>
    <property type="molecule type" value="Genomic_DNA"/>
</dbReference>
<keyword evidence="2" id="KW-0456">Lyase</keyword>
<name>A0A377E2A9_ECOLX</name>
<gene>
    <name evidence="2" type="primary">acnB_2</name>
    <name evidence="2" type="ORF">NCTC10429_04265</name>
</gene>
<proteinExistence type="predicted"/>
<dbReference type="Pfam" id="PF06434">
    <property type="entry name" value="Aconitase_2_N"/>
    <property type="match status" value="1"/>
</dbReference>
<evidence type="ECO:0000313" key="3">
    <source>
        <dbReference type="Proteomes" id="UP000254088"/>
    </source>
</evidence>
<dbReference type="Gene3D" id="3.20.19.10">
    <property type="entry name" value="Aconitase, domain 4"/>
    <property type="match status" value="1"/>
</dbReference>
<organism evidence="2 3">
    <name type="scientific">Escherichia coli</name>
    <dbReference type="NCBI Taxonomy" id="562"/>
    <lineage>
        <taxon>Bacteria</taxon>
        <taxon>Pseudomonadati</taxon>
        <taxon>Pseudomonadota</taxon>
        <taxon>Gammaproteobacteria</taxon>
        <taxon>Enterobacterales</taxon>
        <taxon>Enterobacteriaceae</taxon>
        <taxon>Escherichia</taxon>
    </lineage>
</organism>
<feature type="domain" description="Aconitase B swivel" evidence="1">
    <location>
        <begin position="1"/>
        <end position="118"/>
    </location>
</feature>
<evidence type="ECO:0000313" key="2">
    <source>
        <dbReference type="EMBL" id="STM57680.1"/>
    </source>
</evidence>
<dbReference type="GO" id="GO:0003994">
    <property type="term" value="F:aconitate hydratase activity"/>
    <property type="evidence" value="ECO:0007669"/>
    <property type="project" value="UniProtKB-EC"/>
</dbReference>
<dbReference type="Proteomes" id="UP000254088">
    <property type="component" value="Unassembled WGS sequence"/>
</dbReference>
<dbReference type="AlphaFoldDB" id="A0A377E2A9"/>